<dbReference type="Gene3D" id="2.30.29.30">
    <property type="entry name" value="Pleckstrin-homology domain (PH domain)/Phosphotyrosine-binding domain (PTB)"/>
    <property type="match status" value="1"/>
</dbReference>
<evidence type="ECO:0000313" key="2">
    <source>
        <dbReference type="EMBL" id="VDK38380.1"/>
    </source>
</evidence>
<sequence length="79" mass="8875">MPVSALGDVIVQDQFTVWEPKQLIKKGRERRVFLFDFCLVLAKECPVAPGDHKMNLFVSRASPNIYASALRSPVPPYSV</sequence>
<dbReference type="AlphaFoldDB" id="A0A3P6Q293"/>
<gene>
    <name evidence="2" type="ORF">DILT_LOCUS940</name>
</gene>
<dbReference type="OrthoDB" id="10256089at2759"/>
<protein>
    <recommendedName>
        <fullName evidence="1">SOS1/NGEF-like PH domain-containing protein</fullName>
    </recommendedName>
</protein>
<dbReference type="Pfam" id="PF22697">
    <property type="entry name" value="SOS1_NGEF_PH"/>
    <property type="match status" value="1"/>
</dbReference>
<keyword evidence="3" id="KW-1185">Reference proteome</keyword>
<dbReference type="EMBL" id="UYRU01005122">
    <property type="protein sequence ID" value="VDK38380.1"/>
    <property type="molecule type" value="Genomic_DNA"/>
</dbReference>
<organism evidence="2 3">
    <name type="scientific">Dibothriocephalus latus</name>
    <name type="common">Fish tapeworm</name>
    <name type="synonym">Diphyllobothrium latum</name>
    <dbReference type="NCBI Taxonomy" id="60516"/>
    <lineage>
        <taxon>Eukaryota</taxon>
        <taxon>Metazoa</taxon>
        <taxon>Spiralia</taxon>
        <taxon>Lophotrochozoa</taxon>
        <taxon>Platyhelminthes</taxon>
        <taxon>Cestoda</taxon>
        <taxon>Eucestoda</taxon>
        <taxon>Diphyllobothriidea</taxon>
        <taxon>Diphyllobothriidae</taxon>
        <taxon>Dibothriocephalus</taxon>
    </lineage>
</organism>
<accession>A0A3P6Q293</accession>
<reference evidence="2 3" key="1">
    <citation type="submission" date="2018-11" db="EMBL/GenBank/DDBJ databases">
        <authorList>
            <consortium name="Pathogen Informatics"/>
        </authorList>
    </citation>
    <scope>NUCLEOTIDE SEQUENCE [LARGE SCALE GENOMIC DNA]</scope>
</reference>
<name>A0A3P6Q293_DIBLA</name>
<dbReference type="InterPro" id="IPR011993">
    <property type="entry name" value="PH-like_dom_sf"/>
</dbReference>
<feature type="domain" description="SOS1/NGEF-like PH" evidence="1">
    <location>
        <begin position="4"/>
        <end position="45"/>
    </location>
</feature>
<dbReference type="Proteomes" id="UP000281553">
    <property type="component" value="Unassembled WGS sequence"/>
</dbReference>
<evidence type="ECO:0000259" key="1">
    <source>
        <dbReference type="Pfam" id="PF22697"/>
    </source>
</evidence>
<evidence type="ECO:0000313" key="3">
    <source>
        <dbReference type="Proteomes" id="UP000281553"/>
    </source>
</evidence>
<dbReference type="SUPFAM" id="SSF50729">
    <property type="entry name" value="PH domain-like"/>
    <property type="match status" value="1"/>
</dbReference>
<proteinExistence type="predicted"/>
<dbReference type="InterPro" id="IPR055251">
    <property type="entry name" value="SOS1_NGEF_PH"/>
</dbReference>